<feature type="compositionally biased region" description="Polar residues" evidence="1">
    <location>
        <begin position="68"/>
        <end position="91"/>
    </location>
</feature>
<evidence type="ECO:0008006" key="4">
    <source>
        <dbReference type="Google" id="ProtNLM"/>
    </source>
</evidence>
<name>A0ABQ5DJ80_9ASTR</name>
<comment type="caution">
    <text evidence="2">The sequence shown here is derived from an EMBL/GenBank/DDBJ whole genome shotgun (WGS) entry which is preliminary data.</text>
</comment>
<evidence type="ECO:0000256" key="1">
    <source>
        <dbReference type="SAM" id="MobiDB-lite"/>
    </source>
</evidence>
<dbReference type="EMBL" id="BQNB010015299">
    <property type="protein sequence ID" value="GJT38387.1"/>
    <property type="molecule type" value="Genomic_DNA"/>
</dbReference>
<evidence type="ECO:0000313" key="3">
    <source>
        <dbReference type="Proteomes" id="UP001151760"/>
    </source>
</evidence>
<feature type="region of interest" description="Disordered" evidence="1">
    <location>
        <begin position="39"/>
        <end position="91"/>
    </location>
</feature>
<accession>A0ABQ5DJ80</accession>
<protein>
    <recommendedName>
        <fullName evidence="4">Secreted protein</fullName>
    </recommendedName>
</protein>
<dbReference type="Proteomes" id="UP001151760">
    <property type="component" value="Unassembled WGS sequence"/>
</dbReference>
<proteinExistence type="predicted"/>
<reference evidence="2" key="2">
    <citation type="submission" date="2022-01" db="EMBL/GenBank/DDBJ databases">
        <authorList>
            <person name="Yamashiro T."/>
            <person name="Shiraishi A."/>
            <person name="Satake H."/>
            <person name="Nakayama K."/>
        </authorList>
    </citation>
    <scope>NUCLEOTIDE SEQUENCE</scope>
</reference>
<organism evidence="2 3">
    <name type="scientific">Tanacetum coccineum</name>
    <dbReference type="NCBI Taxonomy" id="301880"/>
    <lineage>
        <taxon>Eukaryota</taxon>
        <taxon>Viridiplantae</taxon>
        <taxon>Streptophyta</taxon>
        <taxon>Embryophyta</taxon>
        <taxon>Tracheophyta</taxon>
        <taxon>Spermatophyta</taxon>
        <taxon>Magnoliopsida</taxon>
        <taxon>eudicotyledons</taxon>
        <taxon>Gunneridae</taxon>
        <taxon>Pentapetalae</taxon>
        <taxon>asterids</taxon>
        <taxon>campanulids</taxon>
        <taxon>Asterales</taxon>
        <taxon>Asteraceae</taxon>
        <taxon>Asteroideae</taxon>
        <taxon>Anthemideae</taxon>
        <taxon>Anthemidinae</taxon>
        <taxon>Tanacetum</taxon>
    </lineage>
</organism>
<reference evidence="2" key="1">
    <citation type="journal article" date="2022" name="Int. J. Mol. Sci.">
        <title>Draft Genome of Tanacetum Coccineum: Genomic Comparison of Closely Related Tanacetum-Family Plants.</title>
        <authorList>
            <person name="Yamashiro T."/>
            <person name="Shiraishi A."/>
            <person name="Nakayama K."/>
            <person name="Satake H."/>
        </authorList>
    </citation>
    <scope>NUCLEOTIDE SEQUENCE</scope>
</reference>
<sequence>MYGMILYLVQCKLLCRIPVFPLLTGCDTISITIPGQLRDSPLNSGLRISDGVTKRSDGVTKRSDGVTKRSNGVTKHSDSVTIANNPTKRNP</sequence>
<feature type="compositionally biased region" description="Basic and acidic residues" evidence="1">
    <location>
        <begin position="52"/>
        <end position="67"/>
    </location>
</feature>
<keyword evidence="3" id="KW-1185">Reference proteome</keyword>
<evidence type="ECO:0000313" key="2">
    <source>
        <dbReference type="EMBL" id="GJT38387.1"/>
    </source>
</evidence>
<gene>
    <name evidence="2" type="ORF">Tco_0938252</name>
</gene>